<name>A0A5B8IGF3_9GAMM</name>
<reference evidence="2 3" key="1">
    <citation type="journal article" date="2019" name="Environ. Microbiol.">
        <title>The phytopathogenic nature of Dickeya aquatica 174/2 and the dynamic early evolution of Dickeya pathogenicity.</title>
        <authorList>
            <person name="Duprey A."/>
            <person name="Taib N."/>
            <person name="Leonard S."/>
            <person name="Garin T."/>
            <person name="Flandrois J.P."/>
            <person name="Nasser W."/>
            <person name="Brochier-Armanet C."/>
            <person name="Reverchon S."/>
        </authorList>
    </citation>
    <scope>NUCLEOTIDE SEQUENCE [LARGE SCALE GENOMIC DNA]</scope>
    <source>
        <strain evidence="2 3">NCPPB 569</strain>
    </source>
</reference>
<evidence type="ECO:0000313" key="3">
    <source>
        <dbReference type="Proteomes" id="UP000320591"/>
    </source>
</evidence>
<dbReference type="KEGG" id="dic:Dpoa569_0002879"/>
<dbReference type="InterPro" id="IPR024498">
    <property type="entry name" value="DUF2786"/>
</dbReference>
<organism evidence="2 3">
    <name type="scientific">Dickeya poaceiphila</name>
    <dbReference type="NCBI Taxonomy" id="568768"/>
    <lineage>
        <taxon>Bacteria</taxon>
        <taxon>Pseudomonadati</taxon>
        <taxon>Pseudomonadota</taxon>
        <taxon>Gammaproteobacteria</taxon>
        <taxon>Enterobacterales</taxon>
        <taxon>Pectobacteriaceae</taxon>
        <taxon>Dickeya</taxon>
    </lineage>
</organism>
<evidence type="ECO:0000259" key="1">
    <source>
        <dbReference type="Pfam" id="PF10979"/>
    </source>
</evidence>
<evidence type="ECO:0000313" key="2">
    <source>
        <dbReference type="EMBL" id="QDX30930.1"/>
    </source>
</evidence>
<dbReference type="EMBL" id="CP042220">
    <property type="protein sequence ID" value="QDX30930.1"/>
    <property type="molecule type" value="Genomic_DNA"/>
</dbReference>
<protein>
    <submittedName>
        <fullName evidence="2">DUF2786 domain-containing protein</fullName>
    </submittedName>
</protein>
<feature type="domain" description="DUF2786" evidence="1">
    <location>
        <begin position="5"/>
        <end position="30"/>
    </location>
</feature>
<proteinExistence type="predicted"/>
<dbReference type="Pfam" id="PF10979">
    <property type="entry name" value="DUF2786"/>
    <property type="match status" value="1"/>
</dbReference>
<keyword evidence="3" id="KW-1185">Reference proteome</keyword>
<sequence>MKKSRYIEKIQKLLYLARRSTNEYEAANAINHQAVSGTAQGRIPK</sequence>
<dbReference type="AlphaFoldDB" id="A0A5B8IGF3"/>
<gene>
    <name evidence="2" type="ORF">Dpoa569_0002879</name>
</gene>
<accession>A0A5B8IGF3</accession>
<dbReference type="Proteomes" id="UP000320591">
    <property type="component" value="Chromosome"/>
</dbReference>
<dbReference type="RefSeq" id="WP_128569688.1">
    <property type="nucleotide sequence ID" value="NZ_CM001975.1"/>
</dbReference>